<dbReference type="InterPro" id="IPR036179">
    <property type="entry name" value="Ig-like_dom_sf"/>
</dbReference>
<dbReference type="GO" id="GO:0031295">
    <property type="term" value="P:T cell costimulation"/>
    <property type="evidence" value="ECO:0007669"/>
    <property type="project" value="TreeGrafter"/>
</dbReference>
<evidence type="ECO:0000256" key="9">
    <source>
        <dbReference type="ARBA" id="ARBA00023319"/>
    </source>
</evidence>
<evidence type="ECO:0000259" key="12">
    <source>
        <dbReference type="Pfam" id="PF15910"/>
    </source>
</evidence>
<keyword evidence="13" id="KW-1185">Reference proteome</keyword>
<organism evidence="13 14">
    <name type="scientific">Eublepharis macularius</name>
    <name type="common">Leopard gecko</name>
    <name type="synonym">Cyrtodactylus macularius</name>
    <dbReference type="NCBI Taxonomy" id="481883"/>
    <lineage>
        <taxon>Eukaryota</taxon>
        <taxon>Metazoa</taxon>
        <taxon>Chordata</taxon>
        <taxon>Craniata</taxon>
        <taxon>Vertebrata</taxon>
        <taxon>Euteleostomi</taxon>
        <taxon>Lepidosauria</taxon>
        <taxon>Squamata</taxon>
        <taxon>Bifurcata</taxon>
        <taxon>Gekkota</taxon>
        <taxon>Eublepharidae</taxon>
        <taxon>Eublepharinae</taxon>
        <taxon>Eublepharis</taxon>
    </lineage>
</organism>
<dbReference type="GO" id="GO:0042102">
    <property type="term" value="P:positive regulation of T cell proliferation"/>
    <property type="evidence" value="ECO:0007669"/>
    <property type="project" value="TreeGrafter"/>
</dbReference>
<dbReference type="PRINTS" id="PR01717">
    <property type="entry name" value="CD28ANTIGEN"/>
</dbReference>
<feature type="transmembrane region" description="Helical" evidence="10">
    <location>
        <begin position="152"/>
        <end position="176"/>
    </location>
</feature>
<keyword evidence="2 10" id="KW-0812">Transmembrane</keyword>
<dbReference type="Pfam" id="PF15910">
    <property type="entry name" value="V-set_2"/>
    <property type="match status" value="1"/>
</dbReference>
<dbReference type="Gene3D" id="2.60.40.10">
    <property type="entry name" value="Immunoglobulins"/>
    <property type="match status" value="1"/>
</dbReference>
<evidence type="ECO:0000256" key="8">
    <source>
        <dbReference type="ARBA" id="ARBA00023180"/>
    </source>
</evidence>
<dbReference type="RefSeq" id="XP_054828344.1">
    <property type="nucleotide sequence ID" value="XM_054972369.1"/>
</dbReference>
<comment type="subcellular location">
    <subcellularLocation>
        <location evidence="1">Membrane</location>
        <topology evidence="1">Single-pass type I membrane protein</topology>
    </subcellularLocation>
</comment>
<keyword evidence="6" id="KW-1015">Disulfide bond</keyword>
<evidence type="ECO:0000256" key="5">
    <source>
        <dbReference type="ARBA" id="ARBA00023136"/>
    </source>
</evidence>
<evidence type="ECO:0000256" key="11">
    <source>
        <dbReference type="SAM" id="SignalP"/>
    </source>
</evidence>
<evidence type="ECO:0000313" key="13">
    <source>
        <dbReference type="Proteomes" id="UP001190640"/>
    </source>
</evidence>
<dbReference type="GO" id="GO:0006955">
    <property type="term" value="P:immune response"/>
    <property type="evidence" value="ECO:0007669"/>
    <property type="project" value="InterPro"/>
</dbReference>
<dbReference type="GO" id="GO:0050852">
    <property type="term" value="P:T cell receptor signaling pathway"/>
    <property type="evidence" value="ECO:0007669"/>
    <property type="project" value="TreeGrafter"/>
</dbReference>
<sequence>MILRILTALSIIQLAHQTEKVISVSQPPLLVAENKNASIFCSYVCKSPETRTFKASMLKGTARAVEVCSVSWNGNASTHNDNKSGIKCRIEVNTTGVMFNLYNLSVNQTDIYVCKIEAVYPAPYHHGESNGTVLHVKEEPQKPPQAPEHSNAMVAAVAVATGYSVVATVAAVLIYCRLRNKKMRLPRNDYHNMISWQANSPKKRNSQPSAPARTYTTYRFWEP</sequence>
<dbReference type="PANTHER" id="PTHR11494">
    <property type="entry name" value="CYTOTOXIC T-LYMPHOCYTE PROTEIN"/>
    <property type="match status" value="1"/>
</dbReference>
<evidence type="ECO:0000256" key="6">
    <source>
        <dbReference type="ARBA" id="ARBA00023157"/>
    </source>
</evidence>
<evidence type="ECO:0000256" key="1">
    <source>
        <dbReference type="ARBA" id="ARBA00004479"/>
    </source>
</evidence>
<dbReference type="GO" id="GO:0042110">
    <property type="term" value="P:T cell activation"/>
    <property type="evidence" value="ECO:0007669"/>
    <property type="project" value="TreeGrafter"/>
</dbReference>
<protein>
    <submittedName>
        <fullName evidence="14">T-cell-specific surface glycoprotein CD28</fullName>
    </submittedName>
</protein>
<dbReference type="InterPro" id="IPR013783">
    <property type="entry name" value="Ig-like_fold"/>
</dbReference>
<evidence type="ECO:0000313" key="14">
    <source>
        <dbReference type="RefSeq" id="XP_054828344.1"/>
    </source>
</evidence>
<dbReference type="InterPro" id="IPR008093">
    <property type="entry name" value="CD28"/>
</dbReference>
<accession>A0AA97IZ98</accession>
<feature type="signal peptide" evidence="11">
    <location>
        <begin position="1"/>
        <end position="17"/>
    </location>
</feature>
<gene>
    <name evidence="14" type="primary">CD28</name>
</gene>
<name>A0AA97IZ98_EUBMA</name>
<evidence type="ECO:0000256" key="4">
    <source>
        <dbReference type="ARBA" id="ARBA00022989"/>
    </source>
</evidence>
<dbReference type="FunFam" id="2.60.40.10:FF:000874">
    <property type="entry name" value="Inducible T-cell costimulator"/>
    <property type="match status" value="1"/>
</dbReference>
<keyword evidence="3 11" id="KW-0732">Signal</keyword>
<feature type="domain" description="Immunoglobulin V-set" evidence="12">
    <location>
        <begin position="44"/>
        <end position="137"/>
    </location>
</feature>
<keyword evidence="9" id="KW-0393">Immunoglobulin domain</keyword>
<evidence type="ECO:0000256" key="10">
    <source>
        <dbReference type="SAM" id="Phobius"/>
    </source>
</evidence>
<keyword evidence="5 10" id="KW-0472">Membrane</keyword>
<dbReference type="GO" id="GO:0009897">
    <property type="term" value="C:external side of plasma membrane"/>
    <property type="evidence" value="ECO:0007669"/>
    <property type="project" value="TreeGrafter"/>
</dbReference>
<dbReference type="InterPro" id="IPR040216">
    <property type="entry name" value="CTLA4/CD28"/>
</dbReference>
<evidence type="ECO:0000256" key="2">
    <source>
        <dbReference type="ARBA" id="ARBA00022692"/>
    </source>
</evidence>
<reference evidence="14" key="1">
    <citation type="submission" date="2025-08" db="UniProtKB">
        <authorList>
            <consortium name="RefSeq"/>
        </authorList>
    </citation>
    <scope>IDENTIFICATION</scope>
    <source>
        <tissue evidence="14">Blood</tissue>
    </source>
</reference>
<dbReference type="PANTHER" id="PTHR11494:SF7">
    <property type="entry name" value="T-CELL-SPECIFIC SURFACE GLYCOPROTEIN CD28"/>
    <property type="match status" value="1"/>
</dbReference>
<dbReference type="KEGG" id="emc:129324912"/>
<dbReference type="Proteomes" id="UP001190640">
    <property type="component" value="Chromosome 2"/>
</dbReference>
<dbReference type="SUPFAM" id="SSF48726">
    <property type="entry name" value="Immunoglobulin"/>
    <property type="match status" value="1"/>
</dbReference>
<keyword evidence="4 10" id="KW-1133">Transmembrane helix</keyword>
<dbReference type="GeneID" id="129324912"/>
<proteinExistence type="predicted"/>
<evidence type="ECO:0000256" key="7">
    <source>
        <dbReference type="ARBA" id="ARBA00023170"/>
    </source>
</evidence>
<feature type="chain" id="PRO_5041699293" evidence="11">
    <location>
        <begin position="18"/>
        <end position="223"/>
    </location>
</feature>
<dbReference type="AlphaFoldDB" id="A0AA97IZ98"/>
<keyword evidence="8" id="KW-0325">Glycoprotein</keyword>
<keyword evidence="7" id="KW-0675">Receptor</keyword>
<dbReference type="CTD" id="940"/>
<dbReference type="InterPro" id="IPR013106">
    <property type="entry name" value="Ig_V-set"/>
</dbReference>
<evidence type="ECO:0000256" key="3">
    <source>
        <dbReference type="ARBA" id="ARBA00022729"/>
    </source>
</evidence>